<keyword evidence="2" id="KW-1185">Reference proteome</keyword>
<dbReference type="EMBL" id="JBEHCU010004221">
    <property type="protein sequence ID" value="KAL1401734.1"/>
    <property type="molecule type" value="Genomic_DNA"/>
</dbReference>
<dbReference type="AlphaFoldDB" id="A0ABD1DQM2"/>
<evidence type="ECO:0000313" key="2">
    <source>
        <dbReference type="Proteomes" id="UP001562425"/>
    </source>
</evidence>
<evidence type="ECO:0000313" key="1">
    <source>
        <dbReference type="EMBL" id="KAL1401734.1"/>
    </source>
</evidence>
<gene>
    <name evidence="1" type="ORF">pipiens_006399</name>
</gene>
<organism evidence="1 2">
    <name type="scientific">Culex pipiens pipiens</name>
    <name type="common">Northern house mosquito</name>
    <dbReference type="NCBI Taxonomy" id="38569"/>
    <lineage>
        <taxon>Eukaryota</taxon>
        <taxon>Metazoa</taxon>
        <taxon>Ecdysozoa</taxon>
        <taxon>Arthropoda</taxon>
        <taxon>Hexapoda</taxon>
        <taxon>Insecta</taxon>
        <taxon>Pterygota</taxon>
        <taxon>Neoptera</taxon>
        <taxon>Endopterygota</taxon>
        <taxon>Diptera</taxon>
        <taxon>Nematocera</taxon>
        <taxon>Culicoidea</taxon>
        <taxon>Culicidae</taxon>
        <taxon>Culicinae</taxon>
        <taxon>Culicini</taxon>
        <taxon>Culex</taxon>
        <taxon>Culex</taxon>
    </lineage>
</organism>
<name>A0ABD1DQM2_CULPP</name>
<dbReference type="Proteomes" id="UP001562425">
    <property type="component" value="Unassembled WGS sequence"/>
</dbReference>
<sequence>MVKPGLPALTSEAFLPAVEPETTAQIDHYNASKLMFLTRKERIAVCGKHCYGQLLKRCSKCHRAIAVESLFIVQTSGQEDCQIQTLIYTR</sequence>
<proteinExistence type="predicted"/>
<accession>A0ABD1DQM2</accession>
<comment type="caution">
    <text evidence="1">The sequence shown here is derived from an EMBL/GenBank/DDBJ whole genome shotgun (WGS) entry which is preliminary data.</text>
</comment>
<protein>
    <submittedName>
        <fullName evidence="1">Uncharacterized protein</fullName>
    </submittedName>
</protein>
<reference evidence="1 2" key="1">
    <citation type="submission" date="2024-05" db="EMBL/GenBank/DDBJ databases">
        <title>Culex pipiens pipiens assembly and annotation.</title>
        <authorList>
            <person name="Alout H."/>
            <person name="Durand T."/>
        </authorList>
    </citation>
    <scope>NUCLEOTIDE SEQUENCE [LARGE SCALE GENOMIC DNA]</scope>
    <source>
        <strain evidence="1">HA-2024</strain>
        <tissue evidence="1">Whole body</tissue>
    </source>
</reference>